<gene>
    <name evidence="1" type="ORF">DSM107010_01450</name>
</gene>
<comment type="caution">
    <text evidence="1">The sequence shown here is derived from an EMBL/GenBank/DDBJ whole genome shotgun (WGS) entry which is preliminary data.</text>
</comment>
<sequence>MKLRAWLQYSDREKPPYNPTKGTTITIEGFWQNESSEFDSLDWRREEWLIHSALVPAEQLNMAACEIASPHDLTFEMGWNSKDRFSFGDYSQYGEIQLYALAQLVKHPISQDFSIELSREFVTYHALQKRNPSQYYHPIDNILVAETNLDSHKTYDPTARVIIHRDYLRDFLAALGMGLLISVIAERFANVAIEEALKFAQIEDEKIDEFTWISTNIHTPEFTRHDYFRGRSTIRRNFIIEPYDRPKFERSPWYYFGEKLVQESELPSFIVNDEGKRQPLPKDTYLGNYINSGIGNFGYLYFRPEVLQKYLHIPGYSVFFHMRNWGVASLPGDRGTIDVGINSQGLVNAFAPDIADLSLAEQAYWASFSSLPSGEICEEMFQTRMQQNPPHSPGVVDLIRDARSQLNAHFKHQVSIDLFSDTEPSKQELRRLSVGPVSNQFIEVLELAKLLYEWVIETMQIEPLRNTLSALGGAVDKNLRQIKLLEKILMAKGLNETQTRSIAAPLVSLNKLRIGSAHIGSPELEPVFQLMGASTMPETPRAGWSLCVETVVNCLCSIADTLQT</sequence>
<proteinExistence type="predicted"/>
<dbReference type="RefSeq" id="WP_106166331.1">
    <property type="nucleotide sequence ID" value="NZ_RSCK01000001.1"/>
</dbReference>
<reference evidence="1 2" key="1">
    <citation type="journal article" date="2019" name="Genome Biol. Evol.">
        <title>Day and night: Metabolic profiles and evolutionary relationships of six axenic non-marine cyanobacteria.</title>
        <authorList>
            <person name="Will S.E."/>
            <person name="Henke P."/>
            <person name="Boedeker C."/>
            <person name="Huang S."/>
            <person name="Brinkmann H."/>
            <person name="Rohde M."/>
            <person name="Jarek M."/>
            <person name="Friedl T."/>
            <person name="Seufert S."/>
            <person name="Schumacher M."/>
            <person name="Overmann J."/>
            <person name="Neumann-Schaal M."/>
            <person name="Petersen J."/>
        </authorList>
    </citation>
    <scope>NUCLEOTIDE SEQUENCE [LARGE SCALE GENOMIC DNA]</scope>
    <source>
        <strain evidence="1 2">SAG 39.79</strain>
    </source>
</reference>
<organism evidence="1 2">
    <name type="scientific">Chroococcidiopsis cubana SAG 39.79</name>
    <dbReference type="NCBI Taxonomy" id="388085"/>
    <lineage>
        <taxon>Bacteria</taxon>
        <taxon>Bacillati</taxon>
        <taxon>Cyanobacteriota</taxon>
        <taxon>Cyanophyceae</taxon>
        <taxon>Chroococcidiopsidales</taxon>
        <taxon>Chroococcidiopsidaceae</taxon>
        <taxon>Chroococcidiopsis</taxon>
    </lineage>
</organism>
<keyword evidence="2" id="KW-1185">Reference proteome</keyword>
<accession>A0AB37UT63</accession>
<name>A0AB37UT63_9CYAN</name>
<dbReference type="EMBL" id="RSCK01000001">
    <property type="protein sequence ID" value="RUT14599.1"/>
    <property type="molecule type" value="Genomic_DNA"/>
</dbReference>
<protein>
    <submittedName>
        <fullName evidence="1">Uncharacterized protein</fullName>
    </submittedName>
</protein>
<evidence type="ECO:0000313" key="1">
    <source>
        <dbReference type="EMBL" id="RUT14599.1"/>
    </source>
</evidence>
<evidence type="ECO:0000313" key="2">
    <source>
        <dbReference type="Proteomes" id="UP000282574"/>
    </source>
</evidence>
<dbReference type="AlphaFoldDB" id="A0AB37UT63"/>
<dbReference type="Proteomes" id="UP000282574">
    <property type="component" value="Unassembled WGS sequence"/>
</dbReference>